<dbReference type="InterPro" id="IPR025345">
    <property type="entry name" value="DUF4249"/>
</dbReference>
<comment type="caution">
    <text evidence="1">The sequence shown here is derived from an EMBL/GenBank/DDBJ whole genome shotgun (WGS) entry which is preliminary data.</text>
</comment>
<organism evidence="1 2">
    <name type="scientific">Shiella aurantiaca</name>
    <dbReference type="NCBI Taxonomy" id="3058365"/>
    <lineage>
        <taxon>Bacteria</taxon>
        <taxon>Pseudomonadati</taxon>
        <taxon>Bacteroidota</taxon>
        <taxon>Cytophagia</taxon>
        <taxon>Cytophagales</taxon>
        <taxon>Shiellaceae</taxon>
        <taxon>Shiella</taxon>
    </lineage>
</organism>
<dbReference type="PROSITE" id="PS51257">
    <property type="entry name" value="PROKAR_LIPOPROTEIN"/>
    <property type="match status" value="1"/>
</dbReference>
<dbReference type="Pfam" id="PF14054">
    <property type="entry name" value="DUF4249"/>
    <property type="match status" value="1"/>
</dbReference>
<name>A0ABT8F7A0_9BACT</name>
<accession>A0ABT8F7A0</accession>
<keyword evidence="2" id="KW-1185">Reference proteome</keyword>
<dbReference type="EMBL" id="JAUHJS010000005">
    <property type="protein sequence ID" value="MDN4166091.1"/>
    <property type="molecule type" value="Genomic_DNA"/>
</dbReference>
<proteinExistence type="predicted"/>
<dbReference type="Proteomes" id="UP001168552">
    <property type="component" value="Unassembled WGS sequence"/>
</dbReference>
<evidence type="ECO:0000313" key="2">
    <source>
        <dbReference type="Proteomes" id="UP001168552"/>
    </source>
</evidence>
<gene>
    <name evidence="1" type="ORF">QWY31_11295</name>
</gene>
<sequence length="348" mass="39167">MKNYIILLITIGLLSFSCQSDIEFEVESMPTKIVLKGVLESDSAFKVHVSRSLPPTGKTEASVIENANIVILSDEGGTFPLTLVDYNEYGNNYPSLKYYKSVEGFKPKKGIQYSIEVKAEGLPSVTASFKMPLMPQGSNVKFASESFIELESNSELHTDPGYFLPVRLTINDQPGENYYELTVYEEQKASEYIDVKGDTIREPAYFTPSQVFSYNPLLNSYNIHDWADADALADIHKDGTLLFSDSFFDGESLEVELLAKTSPRTTDMDGNLIMAISSNSFLRYHVQIRNVSKEYYTYKQTLIQYWNTRLNDFVEPVNIYSNVNGGLGIFAGETVQTFILEPSDPSLY</sequence>
<reference evidence="1" key="1">
    <citation type="submission" date="2023-06" db="EMBL/GenBank/DDBJ databases">
        <title>Cytophagales bacterium Strain LB-30, isolated from soil.</title>
        <authorList>
            <person name="Liu B."/>
        </authorList>
    </citation>
    <scope>NUCLEOTIDE SEQUENCE</scope>
    <source>
        <strain evidence="1">LB-30</strain>
    </source>
</reference>
<dbReference type="RefSeq" id="WP_320004625.1">
    <property type="nucleotide sequence ID" value="NZ_JAUHJS010000005.1"/>
</dbReference>
<evidence type="ECO:0000313" key="1">
    <source>
        <dbReference type="EMBL" id="MDN4166091.1"/>
    </source>
</evidence>
<protein>
    <submittedName>
        <fullName evidence="1">DUF4249 domain-containing protein</fullName>
    </submittedName>
</protein>